<accession>A0AAD5TMP5</accession>
<dbReference type="GO" id="GO:0000145">
    <property type="term" value="C:exocyst"/>
    <property type="evidence" value="ECO:0007669"/>
    <property type="project" value="InterPro"/>
</dbReference>
<evidence type="ECO:0000256" key="2">
    <source>
        <dbReference type="ARBA" id="ARBA00007210"/>
    </source>
</evidence>
<dbReference type="SUPFAM" id="SSF74788">
    <property type="entry name" value="Cullin repeat-like"/>
    <property type="match status" value="1"/>
</dbReference>
<proteinExistence type="inferred from homology"/>
<evidence type="ECO:0000256" key="3">
    <source>
        <dbReference type="ARBA" id="ARBA00021269"/>
    </source>
</evidence>
<evidence type="ECO:0000256" key="6">
    <source>
        <dbReference type="ARBA" id="ARBA00022927"/>
    </source>
</evidence>
<dbReference type="InterPro" id="IPR042560">
    <property type="entry name" value="Exo84_C_2"/>
</dbReference>
<dbReference type="GO" id="GO:0006893">
    <property type="term" value="P:Golgi to plasma membrane transport"/>
    <property type="evidence" value="ECO:0007669"/>
    <property type="project" value="TreeGrafter"/>
</dbReference>
<feature type="region of interest" description="Disordered" evidence="7">
    <location>
        <begin position="1"/>
        <end position="33"/>
    </location>
</feature>
<comment type="similarity">
    <text evidence="2">Belongs to the EXO84 family.</text>
</comment>
<feature type="compositionally biased region" description="Basic and acidic residues" evidence="7">
    <location>
        <begin position="339"/>
        <end position="352"/>
    </location>
</feature>
<dbReference type="InterPro" id="IPR032403">
    <property type="entry name" value="Exo84_C"/>
</dbReference>
<dbReference type="InterPro" id="IPR011993">
    <property type="entry name" value="PH-like_dom_sf"/>
</dbReference>
<keyword evidence="6" id="KW-0653">Protein transport</keyword>
<evidence type="ECO:0000313" key="9">
    <source>
        <dbReference type="EMBL" id="KAJ3176419.1"/>
    </source>
</evidence>
<comment type="subcellular location">
    <subcellularLocation>
        <location evidence="1">Cytoplasmic vesicle</location>
        <location evidence="1">Secretory vesicle</location>
    </subcellularLocation>
</comment>
<dbReference type="Pfam" id="PF16528">
    <property type="entry name" value="Exo84_C"/>
    <property type="match status" value="1"/>
</dbReference>
<dbReference type="Gene3D" id="1.20.58.1210">
    <property type="entry name" value="Exo84p, N-terminal helical domain"/>
    <property type="match status" value="1"/>
</dbReference>
<feature type="compositionally biased region" description="Polar residues" evidence="7">
    <location>
        <begin position="13"/>
        <end position="27"/>
    </location>
</feature>
<dbReference type="Pfam" id="PF08700">
    <property type="entry name" value="VPS51_Exo84_N"/>
    <property type="match status" value="1"/>
</dbReference>
<keyword evidence="10" id="KW-1185">Reference proteome</keyword>
<evidence type="ECO:0000256" key="1">
    <source>
        <dbReference type="ARBA" id="ARBA00004398"/>
    </source>
</evidence>
<dbReference type="InterPro" id="IPR033961">
    <property type="entry name" value="Exo84"/>
</dbReference>
<dbReference type="Pfam" id="PF25345">
    <property type="entry name" value="PH_EXO84"/>
    <property type="match status" value="1"/>
</dbReference>
<dbReference type="InterPro" id="IPR016159">
    <property type="entry name" value="Cullin_repeat-like_dom_sf"/>
</dbReference>
<dbReference type="EMBL" id="JADGJQ010000041">
    <property type="protein sequence ID" value="KAJ3176419.1"/>
    <property type="molecule type" value="Genomic_DNA"/>
</dbReference>
<sequence>MDTHGPGKLSLDVGSSSRRQVVAQSPNSTTSTTRTPLDIVRFADENFKAEQYVHAMLNQSTEDAVRAFHLDLLNARDAAAVDLQRNVYKNYTEFVLISKEIYKLETDMWELRGLLGEFKQVNLDLLRIGNVEDGAAALEKVSEDTYSQEALAMKALNTPSSNLATQSETQNRLSQLSALYETIEGLSKILPPTPTRYLIRDGSSTRYSEINPSNLNKVVQNVHFFLLSDALLVTTKKRGIISGKSRMVLDKCWSVGDVAIIDVKDSTEVSNAFKVLRHPDTFIYRSETLEEKRTFLTTFKRYTDELMLEKRAAVENAKSKQAAASNPLPAEDLMSPSRSDADREERARKAAGDDLTGSDVKWLTELGDELDVLVAHRDFDVAVGLIEEARKLLAKATAETPRVSTMRGNVEERTNHLAQLVSMDLANPVASKKQVQANIDKLLRLGMGDQARDFFLTSRTSIIRHRIRLVRFDGDVAIYISELAQVVFRLIRNTCEWYGGSFRDTTMASGFMKWVNGELDNFAQIFRRQVFDCHPALSVIADCLQHAMHHCKPLQEFGLHIAPILTFTLQPDIETAIAEQAADCVQSIVLAVEQDRWTLVDPKWLEGKEDEHADITAQVSKSVYQLYAVLMEFGSDVSVLMSIALYTKIVTCLTDFFSTYVARLCLTFIELSHGWTYSQRGVMLVDATFVVDELMPKVAGQLARRFDRAIPELEDTQGLLRHKVVQMRDVYFVNIVRDALMKDVWNFPTIDYTSNGGILDTAKPSEHIMRLIEELDRLQGALSPTLPRQAILTTIVDQIFEAMNAPASWTTPRGTPRRLGFHGVQQLILDIHFFLRMVESLISDATSDAANLVCEKALRTFFNVQAGGAVVKAALKSGDWYDSRVNEVMGLISKEFPNLLALQAPPG</sequence>
<gene>
    <name evidence="9" type="primary">EXO84</name>
    <name evidence="9" type="ORF">HDU87_005288</name>
</gene>
<dbReference type="PANTHER" id="PTHR21426:SF12">
    <property type="entry name" value="EXOCYST COMPLEX COMPONENT 8"/>
    <property type="match status" value="1"/>
</dbReference>
<protein>
    <recommendedName>
        <fullName evidence="3">Exocyst complex component EXO84</fullName>
    </recommendedName>
</protein>
<reference evidence="9" key="1">
    <citation type="submission" date="2020-05" db="EMBL/GenBank/DDBJ databases">
        <title>Phylogenomic resolution of chytrid fungi.</title>
        <authorList>
            <person name="Stajich J.E."/>
            <person name="Amses K."/>
            <person name="Simmons R."/>
            <person name="Seto K."/>
            <person name="Myers J."/>
            <person name="Bonds A."/>
            <person name="Quandt C.A."/>
            <person name="Barry K."/>
            <person name="Liu P."/>
            <person name="Grigoriev I."/>
            <person name="Longcore J.E."/>
            <person name="James T.Y."/>
        </authorList>
    </citation>
    <scope>NUCLEOTIDE SEQUENCE</scope>
    <source>
        <strain evidence="9">JEL0379</strain>
    </source>
</reference>
<dbReference type="SUPFAM" id="SSF50729">
    <property type="entry name" value="PH domain-like"/>
    <property type="match status" value="1"/>
</dbReference>
<dbReference type="GO" id="GO:0006887">
    <property type="term" value="P:exocytosis"/>
    <property type="evidence" value="ECO:0007669"/>
    <property type="project" value="UniProtKB-KW"/>
</dbReference>
<dbReference type="GO" id="GO:0030133">
    <property type="term" value="C:transport vesicle"/>
    <property type="evidence" value="ECO:0007669"/>
    <property type="project" value="UniProtKB-SubCell"/>
</dbReference>
<organism evidence="9 10">
    <name type="scientific">Geranomyces variabilis</name>
    <dbReference type="NCBI Taxonomy" id="109894"/>
    <lineage>
        <taxon>Eukaryota</taxon>
        <taxon>Fungi</taxon>
        <taxon>Fungi incertae sedis</taxon>
        <taxon>Chytridiomycota</taxon>
        <taxon>Chytridiomycota incertae sedis</taxon>
        <taxon>Chytridiomycetes</taxon>
        <taxon>Spizellomycetales</taxon>
        <taxon>Powellomycetaceae</taxon>
        <taxon>Geranomyces</taxon>
    </lineage>
</organism>
<comment type="caution">
    <text evidence="9">The sequence shown here is derived from an EMBL/GenBank/DDBJ whole genome shotgun (WGS) entry which is preliminary data.</text>
</comment>
<evidence type="ECO:0000259" key="8">
    <source>
        <dbReference type="Pfam" id="PF16528"/>
    </source>
</evidence>
<dbReference type="Gene3D" id="2.30.29.30">
    <property type="entry name" value="Pleckstrin-homology domain (PH domain)/Phosphotyrosine-binding domain (PTB)"/>
    <property type="match status" value="1"/>
</dbReference>
<dbReference type="PANTHER" id="PTHR21426">
    <property type="entry name" value="EXOCYST COMPLEX COMPONENT 8"/>
    <property type="match status" value="1"/>
</dbReference>
<dbReference type="AlphaFoldDB" id="A0AAD5TMP5"/>
<evidence type="ECO:0000313" key="10">
    <source>
        <dbReference type="Proteomes" id="UP001212152"/>
    </source>
</evidence>
<dbReference type="GO" id="GO:0015031">
    <property type="term" value="P:protein transport"/>
    <property type="evidence" value="ECO:0007669"/>
    <property type="project" value="UniProtKB-KW"/>
</dbReference>
<evidence type="ECO:0000256" key="7">
    <source>
        <dbReference type="SAM" id="MobiDB-lite"/>
    </source>
</evidence>
<evidence type="ECO:0000256" key="5">
    <source>
        <dbReference type="ARBA" id="ARBA00022483"/>
    </source>
</evidence>
<dbReference type="InterPro" id="IPR042561">
    <property type="entry name" value="Exo84_C_1"/>
</dbReference>
<keyword evidence="5" id="KW-0268">Exocytosis</keyword>
<feature type="domain" description="Exocyst component Exo84 C-terminal" evidence="8">
    <location>
        <begin position="361"/>
        <end position="560"/>
    </location>
</feature>
<feature type="region of interest" description="Disordered" evidence="7">
    <location>
        <begin position="318"/>
        <end position="352"/>
    </location>
</feature>
<dbReference type="Proteomes" id="UP001212152">
    <property type="component" value="Unassembled WGS sequence"/>
</dbReference>
<evidence type="ECO:0000256" key="4">
    <source>
        <dbReference type="ARBA" id="ARBA00022448"/>
    </source>
</evidence>
<name>A0AAD5TMP5_9FUNG</name>
<dbReference type="Gene3D" id="1.20.58.1220">
    <property type="entry name" value="Exo84p, C-terminal helical domain"/>
    <property type="match status" value="1"/>
</dbReference>
<keyword evidence="4" id="KW-0813">Transport</keyword>